<reference evidence="1" key="2">
    <citation type="submission" date="2020-09" db="EMBL/GenBank/DDBJ databases">
        <authorList>
            <person name="Sun Q."/>
            <person name="Zhou Y."/>
        </authorList>
    </citation>
    <scope>NUCLEOTIDE SEQUENCE</scope>
    <source>
        <strain evidence="1">CGMCC 4.7306</strain>
    </source>
</reference>
<accession>A0A917S037</accession>
<gene>
    <name evidence="1" type="ORF">GCM10011575_04150</name>
</gene>
<keyword evidence="2" id="KW-1185">Reference proteome</keyword>
<sequence>MGGPYRVAIYAAPGSGPDPYGAQLLDRAEEWLGRSTVGRPVRYTGDQGREPTGWTRDAIDGLTVDARRYGFHGTLKAPFRLAPGRSLSELDRCLGRFAADHSDVLIPQLALTRLDSFYALTPGVTAKPLRALADQVVAGLDEFRAPLEPAERARRRPERLTERQRDLLDAWGYPYVFDEFRFHLTLTDRVAPEHHPEVEAVLRDWFANSLGRDIALDVLALFVEPEPGANFQLHSYHPLRPHFGRLTEPMPVRDRSAGTSAA</sequence>
<dbReference type="Proteomes" id="UP000613840">
    <property type="component" value="Unassembled WGS sequence"/>
</dbReference>
<evidence type="ECO:0008006" key="3">
    <source>
        <dbReference type="Google" id="ProtNLM"/>
    </source>
</evidence>
<name>A0A917S037_9ACTN</name>
<proteinExistence type="predicted"/>
<comment type="caution">
    <text evidence="1">The sequence shown here is derived from an EMBL/GenBank/DDBJ whole genome shotgun (WGS) entry which is preliminary data.</text>
</comment>
<dbReference type="PIRSF" id="PIRSF033328">
    <property type="entry name" value="Phest_Mll4975"/>
    <property type="match status" value="1"/>
</dbReference>
<dbReference type="Pfam" id="PF06299">
    <property type="entry name" value="DUF1045"/>
    <property type="match status" value="1"/>
</dbReference>
<dbReference type="AlphaFoldDB" id="A0A917S037"/>
<reference evidence="1" key="1">
    <citation type="journal article" date="2014" name="Int. J. Syst. Evol. Microbiol.">
        <title>Complete genome sequence of Corynebacterium casei LMG S-19264T (=DSM 44701T), isolated from a smear-ripened cheese.</title>
        <authorList>
            <consortium name="US DOE Joint Genome Institute (JGI-PGF)"/>
            <person name="Walter F."/>
            <person name="Albersmeier A."/>
            <person name="Kalinowski J."/>
            <person name="Ruckert C."/>
        </authorList>
    </citation>
    <scope>NUCLEOTIDE SEQUENCE</scope>
    <source>
        <strain evidence="1">CGMCC 4.7306</strain>
    </source>
</reference>
<evidence type="ECO:0000313" key="2">
    <source>
        <dbReference type="Proteomes" id="UP000613840"/>
    </source>
</evidence>
<protein>
    <recommendedName>
        <fullName evidence="3">Phosphonate metabolism protein</fullName>
    </recommendedName>
</protein>
<dbReference type="InterPro" id="IPR009389">
    <property type="entry name" value="DUF1045"/>
</dbReference>
<evidence type="ECO:0000313" key="1">
    <source>
        <dbReference type="EMBL" id="GGL49194.1"/>
    </source>
</evidence>
<organism evidence="1 2">
    <name type="scientific">Microlunatus endophyticus</name>
    <dbReference type="NCBI Taxonomy" id="1716077"/>
    <lineage>
        <taxon>Bacteria</taxon>
        <taxon>Bacillati</taxon>
        <taxon>Actinomycetota</taxon>
        <taxon>Actinomycetes</taxon>
        <taxon>Propionibacteriales</taxon>
        <taxon>Propionibacteriaceae</taxon>
        <taxon>Microlunatus</taxon>
    </lineage>
</organism>
<dbReference type="EMBL" id="BMMZ01000001">
    <property type="protein sequence ID" value="GGL49194.1"/>
    <property type="molecule type" value="Genomic_DNA"/>
</dbReference>